<evidence type="ECO:0000313" key="2">
    <source>
        <dbReference type="Proteomes" id="UP001317613"/>
    </source>
</evidence>
<organism evidence="1 2">
    <name type="scientific">Enterococcus faecalis</name>
    <name type="common">Streptococcus faecalis</name>
    <dbReference type="NCBI Taxonomy" id="1351"/>
    <lineage>
        <taxon>Bacteria</taxon>
        <taxon>Bacillati</taxon>
        <taxon>Bacillota</taxon>
        <taxon>Bacilli</taxon>
        <taxon>Lactobacillales</taxon>
        <taxon>Enterococcaceae</taxon>
        <taxon>Enterococcus</taxon>
    </lineage>
</organism>
<dbReference type="EMBL" id="AP026729">
    <property type="protein sequence ID" value="BDQ62300.1"/>
    <property type="molecule type" value="Genomic_DNA"/>
</dbReference>
<name>A0AC59HRI2_ENTFL</name>
<gene>
    <name evidence="1" type="ORF">EfsSVR2332_23780</name>
</gene>
<sequence length="258" mass="28385">MSKFWIIATDVYKKNVKSLSFLIMILAPFLLVGIVYLAGSLASGFSGDTTIGLVSENQALVKELTKNKTEDFSFKAVSSEKKAQEQLKDEKIDAYLLLDTTDNQISGQLYSERSLGNATEMLIPQMLNQLQTMANANRLNLTAEQVAMLNQQATFKKAKISFDENGKIKTGEDNTGIQMALAMGITILLFVFISSYSSIIAQEIASEKGTRIMEVILSSTKAQTHFYGKLTGVILVALTQIFIYGVAFVLGYSQLKKS</sequence>
<dbReference type="Proteomes" id="UP001317613">
    <property type="component" value="Chromosome"/>
</dbReference>
<protein>
    <submittedName>
        <fullName evidence="1">Uncharacterized protein</fullName>
    </submittedName>
</protein>
<reference evidence="1" key="1">
    <citation type="submission" date="2022-08" db="EMBL/GenBank/DDBJ databases">
        <title>Molecular epidemiological analysis of five strains of VanD-type vancomycin-resistant Enterococcus faecalis.</title>
        <authorList>
            <person name="Mimura K."/>
            <person name="Hashimoto Y."/>
            <person name="Tomita H."/>
        </authorList>
    </citation>
    <scope>NUCLEOTIDE SEQUENCE</scope>
    <source>
        <strain evidence="1">SVR2332</strain>
    </source>
</reference>
<evidence type="ECO:0000313" key="1">
    <source>
        <dbReference type="EMBL" id="BDQ62300.1"/>
    </source>
</evidence>
<proteinExistence type="predicted"/>
<accession>A0AC59HRI2</accession>